<name>A0A6C0BCY6_9ZZZZ</name>
<sequence>MLTIYDLISNLEKYLIEFNLNDEPYLSDKDRFLVLLNSVIDNNLLDPDDNIIISSISFKEQIEKLNSLSDVSLLMLKLTKQILVASERHIKLLNEDLSELTSNFFKLGRELNSKIEETVDELDKIKTEDTRIYPSPSKDFLITEFLDEFDLVDADDILYKFKYQEDDQYLDFEYYRITGDITYIPYKDSCHIGFYIINPNVEFIPIENCLDDKDYSEYYMICLRYPVLLKRDSFREIEAHEQITKTRIMNTFRFPSTK</sequence>
<feature type="coiled-coil region" evidence="1">
    <location>
        <begin position="83"/>
        <end position="128"/>
    </location>
</feature>
<protein>
    <submittedName>
        <fullName evidence="2">Uncharacterized protein</fullName>
    </submittedName>
</protein>
<organism evidence="2">
    <name type="scientific">viral metagenome</name>
    <dbReference type="NCBI Taxonomy" id="1070528"/>
    <lineage>
        <taxon>unclassified sequences</taxon>
        <taxon>metagenomes</taxon>
        <taxon>organismal metagenomes</taxon>
    </lineage>
</organism>
<proteinExistence type="predicted"/>
<evidence type="ECO:0000256" key="1">
    <source>
        <dbReference type="SAM" id="Coils"/>
    </source>
</evidence>
<accession>A0A6C0BCY6</accession>
<reference evidence="2" key="1">
    <citation type="journal article" date="2020" name="Nature">
        <title>Giant virus diversity and host interactions through global metagenomics.</title>
        <authorList>
            <person name="Schulz F."/>
            <person name="Roux S."/>
            <person name="Paez-Espino D."/>
            <person name="Jungbluth S."/>
            <person name="Walsh D.A."/>
            <person name="Denef V.J."/>
            <person name="McMahon K.D."/>
            <person name="Konstantinidis K.T."/>
            <person name="Eloe-Fadrosh E.A."/>
            <person name="Kyrpides N.C."/>
            <person name="Woyke T."/>
        </authorList>
    </citation>
    <scope>NUCLEOTIDE SEQUENCE</scope>
    <source>
        <strain evidence="2">GVMAG-M-3300010160-4</strain>
    </source>
</reference>
<keyword evidence="1" id="KW-0175">Coiled coil</keyword>
<dbReference type="EMBL" id="MN739122">
    <property type="protein sequence ID" value="QHS89976.1"/>
    <property type="molecule type" value="Genomic_DNA"/>
</dbReference>
<dbReference type="AlphaFoldDB" id="A0A6C0BCY6"/>
<evidence type="ECO:0000313" key="2">
    <source>
        <dbReference type="EMBL" id="QHS89976.1"/>
    </source>
</evidence>